<sequence length="145" mass="16635">MAMIESLIKRVWFVLLMVFAIVGSGVSFASNQFMHMQMKTVTQSESVHMQHGTSNSKQHCQKQADSVHIVDEHTQCPDMLTKMADNKYCHECSQLLCQNHISWLDEMSLNLNEPQNYSSISPPHMAYQAQHLAGFWQEILRPPKT</sequence>
<dbReference type="InParanoid" id="A0A2U3MX91"/>
<organism evidence="1 2">
    <name type="scientific">Acinetobacter stercoris</name>
    <dbReference type="NCBI Taxonomy" id="2126983"/>
    <lineage>
        <taxon>Bacteria</taxon>
        <taxon>Pseudomonadati</taxon>
        <taxon>Pseudomonadota</taxon>
        <taxon>Gammaproteobacteria</taxon>
        <taxon>Moraxellales</taxon>
        <taxon>Moraxellaceae</taxon>
        <taxon>Acinetobacter</taxon>
    </lineage>
</organism>
<evidence type="ECO:0000313" key="2">
    <source>
        <dbReference type="Proteomes" id="UP000245974"/>
    </source>
</evidence>
<dbReference type="OrthoDB" id="6712939at2"/>
<gene>
    <name evidence="1" type="ORF">KPC_1236</name>
</gene>
<reference evidence="2" key="1">
    <citation type="submission" date="2018-03" db="EMBL/GenBank/DDBJ databases">
        <authorList>
            <person name="Blom J."/>
        </authorList>
    </citation>
    <scope>NUCLEOTIDE SEQUENCE [LARGE SCALE GENOMIC DNA]</scope>
    <source>
        <strain evidence="2">KPC-SM-21</strain>
    </source>
</reference>
<protein>
    <submittedName>
        <fullName evidence="1">Uncharacterized protein</fullName>
    </submittedName>
</protein>
<name>A0A2U3MX91_9GAMM</name>
<dbReference type="RefSeq" id="WP_121973560.1">
    <property type="nucleotide sequence ID" value="NZ_OOGT01000040.1"/>
</dbReference>
<keyword evidence="2" id="KW-1185">Reference proteome</keyword>
<dbReference type="EMBL" id="OOGT01000040">
    <property type="protein sequence ID" value="SPL70058.1"/>
    <property type="molecule type" value="Genomic_DNA"/>
</dbReference>
<dbReference type="AlphaFoldDB" id="A0A2U3MX91"/>
<proteinExistence type="predicted"/>
<dbReference type="Proteomes" id="UP000245974">
    <property type="component" value="Unassembled WGS sequence"/>
</dbReference>
<evidence type="ECO:0000313" key="1">
    <source>
        <dbReference type="EMBL" id="SPL70058.1"/>
    </source>
</evidence>
<accession>A0A2U3MX91</accession>